<comment type="caution">
    <text evidence="1">The sequence shown here is derived from an EMBL/GenBank/DDBJ whole genome shotgun (WGS) entry which is preliminary data.</text>
</comment>
<evidence type="ECO:0000313" key="2">
    <source>
        <dbReference type="Proteomes" id="UP000252085"/>
    </source>
</evidence>
<dbReference type="EMBL" id="LXQE01000155">
    <property type="protein sequence ID" value="RCJ34605.1"/>
    <property type="molecule type" value="Genomic_DNA"/>
</dbReference>
<reference evidence="1 2" key="1">
    <citation type="submission" date="2016-04" db="EMBL/GenBank/DDBJ databases">
        <authorList>
            <person name="Evans L.H."/>
            <person name="Alamgir A."/>
            <person name="Owens N."/>
            <person name="Weber N.D."/>
            <person name="Virtaneva K."/>
            <person name="Barbian K."/>
            <person name="Babar A."/>
            <person name="Rosenke K."/>
        </authorList>
    </citation>
    <scope>NUCLEOTIDE SEQUENCE [LARGE SCALE GENOMIC DNA]</scope>
    <source>
        <strain evidence="1">NIES-2108</strain>
    </source>
</reference>
<sequence>MTAINIATDIPSQIDTVEKLAAWCGMVLFANNSTISVIEGPGYTERVAQCNSYWVAADAKTRLIVRLSLEVSPNALSGGDKPWTYIQPIANTALPASFKAN</sequence>
<name>A0A367RDU8_NOSPU</name>
<organism evidence="1 2">
    <name type="scientific">Nostoc punctiforme NIES-2108</name>
    <dbReference type="NCBI Taxonomy" id="1356359"/>
    <lineage>
        <taxon>Bacteria</taxon>
        <taxon>Bacillati</taxon>
        <taxon>Cyanobacteriota</taxon>
        <taxon>Cyanophyceae</taxon>
        <taxon>Nostocales</taxon>
        <taxon>Nostocaceae</taxon>
        <taxon>Nostoc</taxon>
    </lineage>
</organism>
<dbReference type="Proteomes" id="UP000252085">
    <property type="component" value="Unassembled WGS sequence"/>
</dbReference>
<gene>
    <name evidence="1" type="ORF">A6769_22005</name>
</gene>
<proteinExistence type="predicted"/>
<protein>
    <submittedName>
        <fullName evidence="1">Glucose-6-phosphate dehydrogenase</fullName>
    </submittedName>
</protein>
<accession>A0A367RDU8</accession>
<evidence type="ECO:0000313" key="1">
    <source>
        <dbReference type="EMBL" id="RCJ34605.1"/>
    </source>
</evidence>
<dbReference type="AlphaFoldDB" id="A0A367RDU8"/>